<comment type="caution">
    <text evidence="2">The sequence shown here is derived from an EMBL/GenBank/DDBJ whole genome shotgun (WGS) entry which is preliminary data.</text>
</comment>
<sequence>MVSTLETSSDTSKLQPSGANFMGKMQRRHSQNLATIRLWCFEVASILAAAGIFAAIVAILVKYDGQQLPKRPYNINLNTLIALLTLCLRAALAFTAVEIIGQLKWKWFSDGPRSLANFQTFDEASRGLLGSLKLISLLRLSYRGSPLAVIAALTSILSLAISPFTQQAIKTVPCPHVASIDGARIPVAMNLPGVDGSYSFGQTAELQELGPMFKVPFSRASSAHMATKVLFSGSARLGIARFPRLLACRTR</sequence>
<dbReference type="PANTHER" id="PTHR35394:SF5">
    <property type="entry name" value="DUF3176 DOMAIN-CONTAINING PROTEIN"/>
    <property type="match status" value="1"/>
</dbReference>
<gene>
    <name evidence="2" type="ORF">CDD81_691</name>
</gene>
<feature type="transmembrane region" description="Helical" evidence="1">
    <location>
        <begin position="36"/>
        <end position="60"/>
    </location>
</feature>
<organism evidence="2 3">
    <name type="scientific">Ophiocordyceps australis</name>
    <dbReference type="NCBI Taxonomy" id="1399860"/>
    <lineage>
        <taxon>Eukaryota</taxon>
        <taxon>Fungi</taxon>
        <taxon>Dikarya</taxon>
        <taxon>Ascomycota</taxon>
        <taxon>Pezizomycotina</taxon>
        <taxon>Sordariomycetes</taxon>
        <taxon>Hypocreomycetidae</taxon>
        <taxon>Hypocreales</taxon>
        <taxon>Ophiocordycipitaceae</taxon>
        <taxon>Ophiocordyceps</taxon>
    </lineage>
</organism>
<name>A0A2C5Y1C7_9HYPO</name>
<keyword evidence="1" id="KW-0472">Membrane</keyword>
<dbReference type="InterPro" id="IPR021514">
    <property type="entry name" value="DUF3176"/>
</dbReference>
<dbReference type="PANTHER" id="PTHR35394">
    <property type="entry name" value="DUF3176 DOMAIN-CONTAINING PROTEIN"/>
    <property type="match status" value="1"/>
</dbReference>
<dbReference type="Proteomes" id="UP000226192">
    <property type="component" value="Unassembled WGS sequence"/>
</dbReference>
<feature type="transmembrane region" description="Helical" evidence="1">
    <location>
        <begin position="80"/>
        <end position="100"/>
    </location>
</feature>
<keyword evidence="1" id="KW-1133">Transmembrane helix</keyword>
<keyword evidence="1" id="KW-0812">Transmembrane</keyword>
<proteinExistence type="predicted"/>
<keyword evidence="3" id="KW-1185">Reference proteome</keyword>
<protein>
    <submittedName>
        <fullName evidence="2">Uncharacterized protein</fullName>
    </submittedName>
</protein>
<reference evidence="2 3" key="1">
    <citation type="submission" date="2017-06" db="EMBL/GenBank/DDBJ databases">
        <title>Ant-infecting Ophiocordyceps genomes reveal a high diversity of potential behavioral manipulation genes and a possible major role for enterotoxins.</title>
        <authorList>
            <person name="De Bekker C."/>
            <person name="Evans H.C."/>
            <person name="Brachmann A."/>
            <person name="Hughes D.P."/>
        </authorList>
    </citation>
    <scope>NUCLEOTIDE SEQUENCE [LARGE SCALE GENOMIC DNA]</scope>
    <source>
        <strain evidence="2 3">Map64</strain>
    </source>
</reference>
<evidence type="ECO:0000256" key="1">
    <source>
        <dbReference type="SAM" id="Phobius"/>
    </source>
</evidence>
<dbReference type="AlphaFoldDB" id="A0A2C5Y1C7"/>
<evidence type="ECO:0000313" key="3">
    <source>
        <dbReference type="Proteomes" id="UP000226192"/>
    </source>
</evidence>
<dbReference type="OrthoDB" id="5242705at2759"/>
<dbReference type="EMBL" id="NJET01000112">
    <property type="protein sequence ID" value="PHH61210.1"/>
    <property type="molecule type" value="Genomic_DNA"/>
</dbReference>
<accession>A0A2C5Y1C7</accession>
<dbReference type="STRING" id="1399860.A0A2C5Y1C7"/>
<dbReference type="Pfam" id="PF11374">
    <property type="entry name" value="DUF3176"/>
    <property type="match status" value="1"/>
</dbReference>
<evidence type="ECO:0000313" key="2">
    <source>
        <dbReference type="EMBL" id="PHH61210.1"/>
    </source>
</evidence>